<keyword evidence="1" id="KW-0175">Coiled coil</keyword>
<evidence type="ECO:0000256" key="1">
    <source>
        <dbReference type="SAM" id="Coils"/>
    </source>
</evidence>
<sequence length="293" mass="34510">MAAPDQGLANTFPIRTIEQLLEELQASFPSLGIREDDFRRPKKERWEQIFIQIVSTVHQINPDNLRYSNLRSKVALAKEENNRLANMIVPSPNRIKAEMDHRKKQLQDLINSKNEKIIRLEEVDSRRQLNKETQEECESALKIINNFKQNVELEKLSQQEIADIQQKAAVTRDQLWEVEQELQQMARMKLTRAEKMDKMKLQMGERLADKKMEIEQSSREIEHLQLSLSDDHAKRSATREGMKRLEAEERKNVELYTQQMQLLQSKYKELQQALDSYHVRLSAGCRDMLDKIQ</sequence>
<organism evidence="2">
    <name type="scientific">Capitella teleta</name>
    <name type="common">Polychaete worm</name>
    <dbReference type="NCBI Taxonomy" id="283909"/>
    <lineage>
        <taxon>Eukaryota</taxon>
        <taxon>Metazoa</taxon>
        <taxon>Spiralia</taxon>
        <taxon>Lophotrochozoa</taxon>
        <taxon>Annelida</taxon>
        <taxon>Polychaeta</taxon>
        <taxon>Sedentaria</taxon>
        <taxon>Scolecida</taxon>
        <taxon>Capitellidae</taxon>
        <taxon>Capitella</taxon>
    </lineage>
</organism>
<name>R7UC86_CAPTE</name>
<proteinExistence type="predicted"/>
<feature type="coiled-coil region" evidence="1">
    <location>
        <begin position="253"/>
        <end position="280"/>
    </location>
</feature>
<protein>
    <submittedName>
        <fullName evidence="2">Uncharacterized protein</fullName>
    </submittedName>
</protein>
<dbReference type="STRING" id="283909.R7UC86"/>
<dbReference type="OrthoDB" id="8194677at2759"/>
<dbReference type="EMBL" id="KB305619">
    <property type="protein sequence ID" value="ELU00877.1"/>
    <property type="molecule type" value="Genomic_DNA"/>
</dbReference>
<evidence type="ECO:0000313" key="2">
    <source>
        <dbReference type="EMBL" id="ELU00877.1"/>
    </source>
</evidence>
<dbReference type="AlphaFoldDB" id="R7UC86"/>
<gene>
    <name evidence="2" type="ORF">CAPTEDRAFT_221149</name>
</gene>
<accession>R7UC86</accession>
<feature type="coiled-coil region" evidence="1">
    <location>
        <begin position="67"/>
        <end position="181"/>
    </location>
</feature>
<reference evidence="2" key="1">
    <citation type="journal article" date="2013" name="Nature">
        <title>Insights into bilaterian evolution from three spiralian genomes.</title>
        <authorList>
            <person name="Simakov O."/>
            <person name="Marletaz F."/>
            <person name="Cho S.J."/>
            <person name="Edsinger-Gonzales E."/>
            <person name="Havlak P."/>
            <person name="Hellsten U."/>
            <person name="Kuo D.H."/>
            <person name="Larsson T."/>
            <person name="Lv J."/>
            <person name="Arendt D."/>
            <person name="Savage R."/>
            <person name="Osoegawa K."/>
            <person name="de Jong P."/>
            <person name="Grimwood J."/>
            <person name="Chapman J.A."/>
            <person name="Shapiro H."/>
            <person name="Aerts A."/>
            <person name="Otillar R.P."/>
            <person name="Terry A.Y."/>
            <person name="Boore J.L."/>
            <person name="Grigoriev I.V."/>
            <person name="Lindberg D.R."/>
            <person name="Seaver E.C."/>
            <person name="Weisblat D.A."/>
            <person name="Putnam N.H."/>
            <person name="Rokhsar D.S."/>
        </authorList>
    </citation>
    <scope>NUCLEOTIDE SEQUENCE</scope>
    <source>
        <strain evidence="2">I ESC-2004</strain>
    </source>
</reference>
<dbReference type="InParanoid" id="R7UC86"/>